<dbReference type="GO" id="GO:0003700">
    <property type="term" value="F:DNA-binding transcription factor activity"/>
    <property type="evidence" value="ECO:0007669"/>
    <property type="project" value="InterPro"/>
</dbReference>
<dbReference type="Gene3D" id="1.20.120.530">
    <property type="entry name" value="GntR ligand-binding domain-like"/>
    <property type="match status" value="1"/>
</dbReference>
<evidence type="ECO:0000313" key="5">
    <source>
        <dbReference type="EMBL" id="QGZ65970.1"/>
    </source>
</evidence>
<dbReference type="OrthoDB" id="5343379at2"/>
<feature type="domain" description="HTH gntR-type" evidence="4">
    <location>
        <begin position="20"/>
        <end position="86"/>
    </location>
</feature>
<dbReference type="SUPFAM" id="SSF46785">
    <property type="entry name" value="Winged helix' DNA-binding domain"/>
    <property type="match status" value="1"/>
</dbReference>
<dbReference type="InterPro" id="IPR036388">
    <property type="entry name" value="WH-like_DNA-bd_sf"/>
</dbReference>
<dbReference type="GO" id="GO:0003677">
    <property type="term" value="F:DNA binding"/>
    <property type="evidence" value="ECO:0007669"/>
    <property type="project" value="UniProtKB-KW"/>
</dbReference>
<proteinExistence type="predicted"/>
<evidence type="ECO:0000256" key="1">
    <source>
        <dbReference type="ARBA" id="ARBA00023015"/>
    </source>
</evidence>
<dbReference type="PANTHER" id="PTHR43537:SF24">
    <property type="entry name" value="GLUCONATE OPERON TRANSCRIPTIONAL REPRESSOR"/>
    <property type="match status" value="1"/>
</dbReference>
<dbReference type="Pfam" id="PF00392">
    <property type="entry name" value="GntR"/>
    <property type="match status" value="1"/>
</dbReference>
<evidence type="ECO:0000259" key="4">
    <source>
        <dbReference type="PROSITE" id="PS50949"/>
    </source>
</evidence>
<accession>A0A7Z2GQE7</accession>
<evidence type="ECO:0000256" key="3">
    <source>
        <dbReference type="ARBA" id="ARBA00023163"/>
    </source>
</evidence>
<evidence type="ECO:0000313" key="6">
    <source>
        <dbReference type="Proteomes" id="UP000433577"/>
    </source>
</evidence>
<dbReference type="PANTHER" id="PTHR43537">
    <property type="entry name" value="TRANSCRIPTIONAL REGULATOR, GNTR FAMILY"/>
    <property type="match status" value="1"/>
</dbReference>
<dbReference type="EMBL" id="CP046916">
    <property type="protein sequence ID" value="QGZ65970.1"/>
    <property type="molecule type" value="Genomic_DNA"/>
</dbReference>
<dbReference type="RefSeq" id="WP_158956958.1">
    <property type="nucleotide sequence ID" value="NZ_CP046916.1"/>
</dbReference>
<dbReference type="KEGG" id="pacs:FAZ98_29560"/>
<dbReference type="Pfam" id="PF07729">
    <property type="entry name" value="FCD"/>
    <property type="match status" value="1"/>
</dbReference>
<evidence type="ECO:0000256" key="2">
    <source>
        <dbReference type="ARBA" id="ARBA00023125"/>
    </source>
</evidence>
<dbReference type="InterPro" id="IPR000524">
    <property type="entry name" value="Tscrpt_reg_HTH_GntR"/>
</dbReference>
<protein>
    <submittedName>
        <fullName evidence="5">FCD domain-containing protein</fullName>
    </submittedName>
</protein>
<dbReference type="SUPFAM" id="SSF48008">
    <property type="entry name" value="GntR ligand-binding domain-like"/>
    <property type="match status" value="1"/>
</dbReference>
<reference evidence="5 6" key="1">
    <citation type="submission" date="2019-12" db="EMBL/GenBank/DDBJ databases">
        <title>Paraburkholderia acidiphila 7Q-K02 sp. nov and Paraburkholderia acidisoli DHF22 sp. nov., two strains isolated from forest soil.</title>
        <authorList>
            <person name="Gao Z."/>
            <person name="Qiu L."/>
        </authorList>
    </citation>
    <scope>NUCLEOTIDE SEQUENCE [LARGE SCALE GENOMIC DNA]</scope>
    <source>
        <strain evidence="5 6">DHF22</strain>
    </source>
</reference>
<keyword evidence="6" id="KW-1185">Reference proteome</keyword>
<dbReference type="AlphaFoldDB" id="A0A7Z2GQE7"/>
<name>A0A7Z2GQE7_9BURK</name>
<dbReference type="InterPro" id="IPR008920">
    <property type="entry name" value="TF_FadR/GntR_C"/>
</dbReference>
<dbReference type="InterPro" id="IPR011711">
    <property type="entry name" value="GntR_C"/>
</dbReference>
<dbReference type="InterPro" id="IPR036390">
    <property type="entry name" value="WH_DNA-bd_sf"/>
</dbReference>
<gene>
    <name evidence="5" type="ORF">FAZ98_29560</name>
</gene>
<keyword evidence="1" id="KW-0805">Transcription regulation</keyword>
<dbReference type="Proteomes" id="UP000433577">
    <property type="component" value="Chromosome 4"/>
</dbReference>
<keyword evidence="2" id="KW-0238">DNA-binding</keyword>
<dbReference type="PROSITE" id="PS50949">
    <property type="entry name" value="HTH_GNTR"/>
    <property type="match status" value="1"/>
</dbReference>
<dbReference type="SMART" id="SM00345">
    <property type="entry name" value="HTH_GNTR"/>
    <property type="match status" value="1"/>
</dbReference>
<organism evidence="5 6">
    <name type="scientific">Paraburkholderia acidisoli</name>
    <dbReference type="NCBI Taxonomy" id="2571748"/>
    <lineage>
        <taxon>Bacteria</taxon>
        <taxon>Pseudomonadati</taxon>
        <taxon>Pseudomonadota</taxon>
        <taxon>Betaproteobacteria</taxon>
        <taxon>Burkholderiales</taxon>
        <taxon>Burkholderiaceae</taxon>
        <taxon>Paraburkholderia</taxon>
    </lineage>
</organism>
<dbReference type="Gene3D" id="1.10.10.10">
    <property type="entry name" value="Winged helix-like DNA-binding domain superfamily/Winged helix DNA-binding domain"/>
    <property type="match status" value="1"/>
</dbReference>
<keyword evidence="3" id="KW-0804">Transcription</keyword>
<sequence length="230" mass="26084">MPDSTAKVVKLPRRTALRQTTLTETIYTEIRARLRRGEVGPDDRILDYEIADEFDCTRMPVRQALLRLVNEGYLIGTTRGFVMPTLTSDDVHEIFEVRRLLEPAAAASATASLDRQLDEALKRAYQQARKACDKTDNEAMIEANIAFRDAWLGAVQNTRLQDTIQRFADHAQQVRLGTLRDQATQKIVVDGMKELLDGFLERNPKKVNTAMTAFITHAEQRYFALLSGQD</sequence>
<dbReference type="SMART" id="SM00895">
    <property type="entry name" value="FCD"/>
    <property type="match status" value="1"/>
</dbReference>